<protein>
    <recommendedName>
        <fullName evidence="3">Tc1-like transposase DDE domain-containing protein</fullName>
    </recommendedName>
</protein>
<name>A0A0J1AY76_9TREE</name>
<dbReference type="OrthoDB" id="2431447at2759"/>
<feature type="non-terminal residue" evidence="1">
    <location>
        <position position="151"/>
    </location>
</feature>
<dbReference type="GO" id="GO:0003676">
    <property type="term" value="F:nucleic acid binding"/>
    <property type="evidence" value="ECO:0007669"/>
    <property type="project" value="InterPro"/>
</dbReference>
<organism evidence="1 2">
    <name type="scientific">Cutaneotrichosporon oleaginosum</name>
    <dbReference type="NCBI Taxonomy" id="879819"/>
    <lineage>
        <taxon>Eukaryota</taxon>
        <taxon>Fungi</taxon>
        <taxon>Dikarya</taxon>
        <taxon>Basidiomycota</taxon>
        <taxon>Agaricomycotina</taxon>
        <taxon>Tremellomycetes</taxon>
        <taxon>Trichosporonales</taxon>
        <taxon>Trichosporonaceae</taxon>
        <taxon>Cutaneotrichosporon</taxon>
    </lineage>
</organism>
<dbReference type="Gene3D" id="3.30.420.10">
    <property type="entry name" value="Ribonuclease H-like superfamily/Ribonuclease H"/>
    <property type="match status" value="1"/>
</dbReference>
<feature type="non-terminal residue" evidence="1">
    <location>
        <position position="1"/>
    </location>
</feature>
<gene>
    <name evidence="1" type="ORF">CC85DRAFT_226108</name>
</gene>
<evidence type="ECO:0008006" key="3">
    <source>
        <dbReference type="Google" id="ProtNLM"/>
    </source>
</evidence>
<dbReference type="InterPro" id="IPR036397">
    <property type="entry name" value="RNaseH_sf"/>
</dbReference>
<dbReference type="STRING" id="879819.A0A0J1AY76"/>
<accession>A0A0J1AY76</accession>
<evidence type="ECO:0000313" key="1">
    <source>
        <dbReference type="EMBL" id="KLT40279.1"/>
    </source>
</evidence>
<dbReference type="AlphaFoldDB" id="A0A0J1AY76"/>
<dbReference type="EMBL" id="KQ087238">
    <property type="protein sequence ID" value="KLT40279.1"/>
    <property type="molecule type" value="Genomic_DNA"/>
</dbReference>
<keyword evidence="2" id="KW-1185">Reference proteome</keyword>
<dbReference type="Proteomes" id="UP000053611">
    <property type="component" value="Unassembled WGS sequence"/>
</dbReference>
<sequence>LHRLGRIAYVAKRKPLLSPAVPLARPYWLRLTSNHEWRAVIFTDEVQVVSGNKGPLWVRCLASERYQNDALAPRFRKEHGFHVWAGTWHGGRTPLIKLDLAKSGGKRAGFTSELYIQQIINPVLKPAYQRLRNRWRGYCEPVIIQDNSRVH</sequence>
<evidence type="ECO:0000313" key="2">
    <source>
        <dbReference type="Proteomes" id="UP000053611"/>
    </source>
</evidence>
<reference evidence="1 2" key="1">
    <citation type="submission" date="2015-03" db="EMBL/GenBank/DDBJ databases">
        <title>Genomics and transcriptomics of the oil-accumulating basidiomycete yeast T. oleaginosus allow insights into substrate utilization and the diverse evolutionary trajectories of mating systems in fungi.</title>
        <authorList>
            <consortium name="DOE Joint Genome Institute"/>
            <person name="Kourist R."/>
            <person name="Kracht O."/>
            <person name="Bracharz F."/>
            <person name="Lipzen A."/>
            <person name="Nolan M."/>
            <person name="Ohm R."/>
            <person name="Grigoriev I."/>
            <person name="Sun S."/>
            <person name="Heitman J."/>
            <person name="Bruck T."/>
            <person name="Nowrousian M."/>
        </authorList>
    </citation>
    <scope>NUCLEOTIDE SEQUENCE [LARGE SCALE GENOMIC DNA]</scope>
    <source>
        <strain evidence="1 2">IBC0246</strain>
    </source>
</reference>
<proteinExistence type="predicted"/>